<dbReference type="Gene3D" id="2.60.120.10">
    <property type="entry name" value="Jelly Rolls"/>
    <property type="match status" value="2"/>
</dbReference>
<feature type="domain" description="Cupin type-2" evidence="1">
    <location>
        <begin position="46"/>
        <end position="102"/>
    </location>
</feature>
<dbReference type="EMBL" id="KZ613981">
    <property type="protein sequence ID" value="PMD28914.1"/>
    <property type="molecule type" value="Genomic_DNA"/>
</dbReference>
<dbReference type="Pfam" id="PF07883">
    <property type="entry name" value="Cupin_2"/>
    <property type="match status" value="1"/>
</dbReference>
<evidence type="ECO:0000259" key="1">
    <source>
        <dbReference type="Pfam" id="PF07883"/>
    </source>
</evidence>
<gene>
    <name evidence="2" type="ORF">L207DRAFT_446417</name>
</gene>
<dbReference type="PANTHER" id="PTHR36440:SF1">
    <property type="entry name" value="PUTATIVE (AFU_ORTHOLOGUE AFUA_8G07350)-RELATED"/>
    <property type="match status" value="1"/>
</dbReference>
<sequence length="349" mass="37916">MVKIAKGFVTNHDESPAYWQIGNLWQVMATGVQTDNAFCLLDQVVVTGGGGGPVTHSHTQDEGMYVITGKCTFNAGGHQGLQGTPGTFVAIPGNTEHSFTVDEPNTHILNFYLPAGFEQLLIGISHPAKERKPPPKELIEEMLPPRWLAEKLSDDYGETSVLGNPFVDKPDPAKMLTRPTPGATLFPFISSANNLETYTTMGGCWTILASGEQTGGSYAFLEVTFRKGLVIEPRMYKDKDEIIYIFEGKMTFLLGDKVLPATKGSLIYIPSTTVYSAKVESEGAHCVNIHTRSGFDELIKYVGTPGKGQQRVAPSSDFVEKSVNAGARLRLLEKIGLQELAIGRFLGSA</sequence>
<evidence type="ECO:0000313" key="2">
    <source>
        <dbReference type="EMBL" id="PMD28914.1"/>
    </source>
</evidence>
<dbReference type="InterPro" id="IPR014710">
    <property type="entry name" value="RmlC-like_jellyroll"/>
</dbReference>
<keyword evidence="3" id="KW-1185">Reference proteome</keyword>
<evidence type="ECO:0000313" key="3">
    <source>
        <dbReference type="Proteomes" id="UP000235786"/>
    </source>
</evidence>
<dbReference type="InterPro" id="IPR053146">
    <property type="entry name" value="QDO-like"/>
</dbReference>
<dbReference type="PANTHER" id="PTHR36440">
    <property type="entry name" value="PUTATIVE (AFU_ORTHOLOGUE AFUA_8G07350)-RELATED"/>
    <property type="match status" value="1"/>
</dbReference>
<dbReference type="SUPFAM" id="SSF51182">
    <property type="entry name" value="RmlC-like cupins"/>
    <property type="match status" value="1"/>
</dbReference>
<proteinExistence type="predicted"/>
<accession>A0A2J6QRM4</accession>
<reference evidence="2 3" key="1">
    <citation type="submission" date="2016-04" db="EMBL/GenBank/DDBJ databases">
        <title>A degradative enzymes factory behind the ericoid mycorrhizal symbiosis.</title>
        <authorList>
            <consortium name="DOE Joint Genome Institute"/>
            <person name="Martino E."/>
            <person name="Morin E."/>
            <person name="Grelet G."/>
            <person name="Kuo A."/>
            <person name="Kohler A."/>
            <person name="Daghino S."/>
            <person name="Barry K."/>
            <person name="Choi C."/>
            <person name="Cichocki N."/>
            <person name="Clum A."/>
            <person name="Copeland A."/>
            <person name="Hainaut M."/>
            <person name="Haridas S."/>
            <person name="Labutti K."/>
            <person name="Lindquist E."/>
            <person name="Lipzen A."/>
            <person name="Khouja H.-R."/>
            <person name="Murat C."/>
            <person name="Ohm R."/>
            <person name="Olson A."/>
            <person name="Spatafora J."/>
            <person name="Veneault-Fourrey C."/>
            <person name="Henrissat B."/>
            <person name="Grigoriev I."/>
            <person name="Martin F."/>
            <person name="Perotto S."/>
        </authorList>
    </citation>
    <scope>NUCLEOTIDE SEQUENCE [LARGE SCALE GENOMIC DNA]</scope>
    <source>
        <strain evidence="2 3">F</strain>
    </source>
</reference>
<dbReference type="Proteomes" id="UP000235786">
    <property type="component" value="Unassembled WGS sequence"/>
</dbReference>
<name>A0A2J6QRM4_HYAVF</name>
<dbReference type="AlphaFoldDB" id="A0A2J6QRM4"/>
<dbReference type="OrthoDB" id="5370773at2759"/>
<dbReference type="InterPro" id="IPR011051">
    <property type="entry name" value="RmlC_Cupin_sf"/>
</dbReference>
<organism evidence="2 3">
    <name type="scientific">Hyaloscypha variabilis (strain UAMH 11265 / GT02V1 / F)</name>
    <name type="common">Meliniomyces variabilis</name>
    <dbReference type="NCBI Taxonomy" id="1149755"/>
    <lineage>
        <taxon>Eukaryota</taxon>
        <taxon>Fungi</taxon>
        <taxon>Dikarya</taxon>
        <taxon>Ascomycota</taxon>
        <taxon>Pezizomycotina</taxon>
        <taxon>Leotiomycetes</taxon>
        <taxon>Helotiales</taxon>
        <taxon>Hyaloscyphaceae</taxon>
        <taxon>Hyaloscypha</taxon>
        <taxon>Hyaloscypha variabilis</taxon>
    </lineage>
</organism>
<protein>
    <recommendedName>
        <fullName evidence="1">Cupin type-2 domain-containing protein</fullName>
    </recommendedName>
</protein>
<dbReference type="InterPro" id="IPR013096">
    <property type="entry name" value="Cupin_2"/>
</dbReference>